<keyword evidence="2" id="KW-1133">Transmembrane helix</keyword>
<dbReference type="RefSeq" id="WP_386416400.1">
    <property type="nucleotide sequence ID" value="NZ_JBHSZO010000028.1"/>
</dbReference>
<evidence type="ECO:0000313" key="5">
    <source>
        <dbReference type="Proteomes" id="UP001596413"/>
    </source>
</evidence>
<comment type="caution">
    <text evidence="4">The sequence shown here is derived from an EMBL/GenBank/DDBJ whole genome shotgun (WGS) entry which is preliminary data.</text>
</comment>
<feature type="domain" description="Endonuclease/exonuclease/phosphatase" evidence="3">
    <location>
        <begin position="144"/>
        <end position="345"/>
    </location>
</feature>
<keyword evidence="4" id="KW-0255">Endonuclease</keyword>
<evidence type="ECO:0000313" key="4">
    <source>
        <dbReference type="EMBL" id="MFC7220025.1"/>
    </source>
</evidence>
<dbReference type="InterPro" id="IPR036691">
    <property type="entry name" value="Endo/exonu/phosph_ase_sf"/>
</dbReference>
<name>A0ABW2GH38_9ACTN</name>
<keyword evidence="4" id="KW-0540">Nuclease</keyword>
<feature type="transmembrane region" description="Helical" evidence="2">
    <location>
        <begin position="54"/>
        <end position="73"/>
    </location>
</feature>
<feature type="transmembrane region" description="Helical" evidence="2">
    <location>
        <begin position="88"/>
        <end position="105"/>
    </location>
</feature>
<dbReference type="Proteomes" id="UP001596413">
    <property type="component" value="Unassembled WGS sequence"/>
</dbReference>
<proteinExistence type="predicted"/>
<protein>
    <submittedName>
        <fullName evidence="4">Endonuclease/exonuclease/phosphatase family protein</fullName>
    </submittedName>
</protein>
<keyword evidence="4" id="KW-0378">Hydrolase</keyword>
<keyword evidence="2" id="KW-0812">Transmembrane</keyword>
<dbReference type="Pfam" id="PF03372">
    <property type="entry name" value="Exo_endo_phos"/>
    <property type="match status" value="1"/>
</dbReference>
<feature type="region of interest" description="Disordered" evidence="1">
    <location>
        <begin position="1"/>
        <end position="29"/>
    </location>
</feature>
<dbReference type="SUPFAM" id="SSF56219">
    <property type="entry name" value="DNase I-like"/>
    <property type="match status" value="1"/>
</dbReference>
<sequence length="354" mass="37163">MAQVDTAESGPEGPDGPGGADAGNGRRGRRRVRDIRNLTELKRRLSAPGPWRRGLLTAALSLLLGLVMLFHAGIPNRIGSLGSLVETFLPWLGLLVVPLAAAALLRRSASAAAALLLPVFVWTSLFGGLLTDKAGPGGDLTVVSHNVAEQNLDYAATARALIASGADLVALEEITRTNRDAYAAALAKEYPHHQVLGTVGVWSRLPLSDTRPVDLRLGWTRALRTTVATGEGPVAVYVAHLPSVRVKLDAGFTAGRRDASVQALGEAVEAEPLNRVVLLGDLNGTMNDRALAPLTSQLRSAQGAAGDGFGFSFPADFPMARIDQILVRGAEPASSWVLPATGSDHRPVGARVTL</sequence>
<reference evidence="5" key="1">
    <citation type="journal article" date="2019" name="Int. J. Syst. Evol. Microbiol.">
        <title>The Global Catalogue of Microorganisms (GCM) 10K type strain sequencing project: providing services to taxonomists for standard genome sequencing and annotation.</title>
        <authorList>
            <consortium name="The Broad Institute Genomics Platform"/>
            <consortium name="The Broad Institute Genome Sequencing Center for Infectious Disease"/>
            <person name="Wu L."/>
            <person name="Ma J."/>
        </authorList>
    </citation>
    <scope>NUCLEOTIDE SEQUENCE [LARGE SCALE GENOMIC DNA]</scope>
    <source>
        <strain evidence="5">CGMCC 1.13681</strain>
    </source>
</reference>
<dbReference type="EMBL" id="JBHSZO010000028">
    <property type="protein sequence ID" value="MFC7220025.1"/>
    <property type="molecule type" value="Genomic_DNA"/>
</dbReference>
<dbReference type="GO" id="GO:0004519">
    <property type="term" value="F:endonuclease activity"/>
    <property type="evidence" value="ECO:0007669"/>
    <property type="project" value="UniProtKB-KW"/>
</dbReference>
<feature type="transmembrane region" description="Helical" evidence="2">
    <location>
        <begin position="112"/>
        <end position="130"/>
    </location>
</feature>
<evidence type="ECO:0000256" key="2">
    <source>
        <dbReference type="SAM" id="Phobius"/>
    </source>
</evidence>
<keyword evidence="5" id="KW-1185">Reference proteome</keyword>
<evidence type="ECO:0000259" key="3">
    <source>
        <dbReference type="Pfam" id="PF03372"/>
    </source>
</evidence>
<keyword evidence="2" id="KW-0472">Membrane</keyword>
<feature type="compositionally biased region" description="Gly residues" evidence="1">
    <location>
        <begin position="13"/>
        <end position="22"/>
    </location>
</feature>
<gene>
    <name evidence="4" type="ORF">ACFQLX_17915</name>
</gene>
<dbReference type="Gene3D" id="3.60.10.10">
    <property type="entry name" value="Endonuclease/exonuclease/phosphatase"/>
    <property type="match status" value="1"/>
</dbReference>
<dbReference type="InterPro" id="IPR005135">
    <property type="entry name" value="Endo/exonuclease/phosphatase"/>
</dbReference>
<accession>A0ABW2GH38</accession>
<organism evidence="4 5">
    <name type="scientific">Streptomyces polyrhachis</name>
    <dbReference type="NCBI Taxonomy" id="1282885"/>
    <lineage>
        <taxon>Bacteria</taxon>
        <taxon>Bacillati</taxon>
        <taxon>Actinomycetota</taxon>
        <taxon>Actinomycetes</taxon>
        <taxon>Kitasatosporales</taxon>
        <taxon>Streptomycetaceae</taxon>
        <taxon>Streptomyces</taxon>
    </lineage>
</organism>
<evidence type="ECO:0000256" key="1">
    <source>
        <dbReference type="SAM" id="MobiDB-lite"/>
    </source>
</evidence>